<reference evidence="2 3" key="1">
    <citation type="submission" date="2023-08" db="EMBL/GenBank/DDBJ databases">
        <title>Black Yeasts Isolated from many extreme environments.</title>
        <authorList>
            <person name="Coleine C."/>
            <person name="Stajich J.E."/>
            <person name="Selbmann L."/>
        </authorList>
    </citation>
    <scope>NUCLEOTIDE SEQUENCE [LARGE SCALE GENOMIC DNA]</scope>
    <source>
        <strain evidence="2 3">CCFEE 5935</strain>
    </source>
</reference>
<evidence type="ECO:0000256" key="1">
    <source>
        <dbReference type="SAM" id="MobiDB-lite"/>
    </source>
</evidence>
<gene>
    <name evidence="2" type="ORF">LTR77_010668</name>
</gene>
<name>A0AAV9NXE2_9PEZI</name>
<dbReference type="AlphaFoldDB" id="A0AAV9NXE2"/>
<feature type="region of interest" description="Disordered" evidence="1">
    <location>
        <begin position="158"/>
        <end position="204"/>
    </location>
</feature>
<feature type="compositionally biased region" description="Polar residues" evidence="1">
    <location>
        <begin position="87"/>
        <end position="105"/>
    </location>
</feature>
<dbReference type="GeneID" id="89931993"/>
<organism evidence="2 3">
    <name type="scientific">Saxophila tyrrhenica</name>
    <dbReference type="NCBI Taxonomy" id="1690608"/>
    <lineage>
        <taxon>Eukaryota</taxon>
        <taxon>Fungi</taxon>
        <taxon>Dikarya</taxon>
        <taxon>Ascomycota</taxon>
        <taxon>Pezizomycotina</taxon>
        <taxon>Dothideomycetes</taxon>
        <taxon>Dothideomycetidae</taxon>
        <taxon>Mycosphaerellales</taxon>
        <taxon>Extremaceae</taxon>
        <taxon>Saxophila</taxon>
    </lineage>
</organism>
<accession>A0AAV9NXE2</accession>
<evidence type="ECO:0000313" key="2">
    <source>
        <dbReference type="EMBL" id="KAK5163486.1"/>
    </source>
</evidence>
<dbReference type="EMBL" id="JAVRRT010000025">
    <property type="protein sequence ID" value="KAK5163486.1"/>
    <property type="molecule type" value="Genomic_DNA"/>
</dbReference>
<evidence type="ECO:0000313" key="3">
    <source>
        <dbReference type="Proteomes" id="UP001337655"/>
    </source>
</evidence>
<feature type="compositionally biased region" description="Polar residues" evidence="1">
    <location>
        <begin position="158"/>
        <end position="171"/>
    </location>
</feature>
<feature type="region of interest" description="Disordered" evidence="1">
    <location>
        <begin position="87"/>
        <end position="131"/>
    </location>
</feature>
<proteinExistence type="predicted"/>
<feature type="region of interest" description="Disordered" evidence="1">
    <location>
        <begin position="1"/>
        <end position="63"/>
    </location>
</feature>
<comment type="caution">
    <text evidence="2">The sequence shown here is derived from an EMBL/GenBank/DDBJ whole genome shotgun (WGS) entry which is preliminary data.</text>
</comment>
<feature type="compositionally biased region" description="Low complexity" evidence="1">
    <location>
        <begin position="10"/>
        <end position="28"/>
    </location>
</feature>
<dbReference type="Proteomes" id="UP001337655">
    <property type="component" value="Unassembled WGS sequence"/>
</dbReference>
<sequence>MEQHDPPRRQYATQAFTAQQPQPALAPTSGQYAAPGGTERFRQSAYLQESPSTPPSAIRGGSDAQTAYGYAPVAQYGAASAMQPTALQYGQEMQTPESQRQQSQPYPHYGSHTMYGMAQPHGAQSPYDPITQYRSRTNTASETLGSQFGVPQNAQYYLAGQPSQPNTSAPQMPSHHLPSQYEQPETYPQPGSSNTQPYGAAMIDPSHGAQYQNYVQQQPQPQYQQIQQQPTLDQGFDRYNDQIRTIFILARDGALRDVGGHLLDVSSYLIGNAEQLGLTRDDENLHGDRLRLWEEFNRAWLVALQRQFDMTEEMVQTSYQPREPQSLMSAASLTRLGDELARLCDSVEKHGLVDYQLGVAEDEIMDLLIRCLISLEPTDPLYAQGGPYNLPSASSTTRRR</sequence>
<dbReference type="RefSeq" id="XP_064653963.1">
    <property type="nucleotide sequence ID" value="XM_064807885.1"/>
</dbReference>
<keyword evidence="3" id="KW-1185">Reference proteome</keyword>
<protein>
    <submittedName>
        <fullName evidence="2">Uncharacterized protein</fullName>
    </submittedName>
</protein>